<evidence type="ECO:0000313" key="7">
    <source>
        <dbReference type="Proteomes" id="UP000595349"/>
    </source>
</evidence>
<dbReference type="InterPro" id="IPR005119">
    <property type="entry name" value="LysR_subst-bd"/>
</dbReference>
<evidence type="ECO:0000256" key="4">
    <source>
        <dbReference type="ARBA" id="ARBA00023163"/>
    </source>
</evidence>
<dbReference type="GO" id="GO:0000976">
    <property type="term" value="F:transcription cis-regulatory region binding"/>
    <property type="evidence" value="ECO:0007669"/>
    <property type="project" value="TreeGrafter"/>
</dbReference>
<dbReference type="PRINTS" id="PR00039">
    <property type="entry name" value="HTHLYSR"/>
</dbReference>
<dbReference type="PANTHER" id="PTHR30126">
    <property type="entry name" value="HTH-TYPE TRANSCRIPTIONAL REGULATOR"/>
    <property type="match status" value="1"/>
</dbReference>
<dbReference type="Pfam" id="PF00126">
    <property type="entry name" value="HTH_1"/>
    <property type="match status" value="1"/>
</dbReference>
<dbReference type="FunFam" id="1.10.10.10:FF:000001">
    <property type="entry name" value="LysR family transcriptional regulator"/>
    <property type="match status" value="1"/>
</dbReference>
<keyword evidence="7" id="KW-1185">Reference proteome</keyword>
<dbReference type="Proteomes" id="UP000595349">
    <property type="component" value="Chromosome"/>
</dbReference>
<gene>
    <name evidence="6" type="ORF">HUG20_17250</name>
</gene>
<dbReference type="PANTHER" id="PTHR30126:SF100">
    <property type="entry name" value="LYSR-FAMILY TRANSCRIPTIONAL REGULATOR"/>
    <property type="match status" value="1"/>
</dbReference>
<dbReference type="InterPro" id="IPR036388">
    <property type="entry name" value="WH-like_DNA-bd_sf"/>
</dbReference>
<evidence type="ECO:0000256" key="2">
    <source>
        <dbReference type="ARBA" id="ARBA00023015"/>
    </source>
</evidence>
<evidence type="ECO:0000256" key="3">
    <source>
        <dbReference type="ARBA" id="ARBA00023125"/>
    </source>
</evidence>
<dbReference type="PROSITE" id="PS50931">
    <property type="entry name" value="HTH_LYSR"/>
    <property type="match status" value="1"/>
</dbReference>
<dbReference type="Gene3D" id="1.10.10.10">
    <property type="entry name" value="Winged helix-like DNA-binding domain superfamily/Winged helix DNA-binding domain"/>
    <property type="match status" value="1"/>
</dbReference>
<evidence type="ECO:0000313" key="6">
    <source>
        <dbReference type="EMBL" id="QQK81486.1"/>
    </source>
</evidence>
<dbReference type="SUPFAM" id="SSF53850">
    <property type="entry name" value="Periplasmic binding protein-like II"/>
    <property type="match status" value="1"/>
</dbReference>
<dbReference type="Gene3D" id="3.40.190.10">
    <property type="entry name" value="Periplasmic binding protein-like II"/>
    <property type="match status" value="2"/>
</dbReference>
<keyword evidence="4" id="KW-0804">Transcription</keyword>
<keyword evidence="3" id="KW-0238">DNA-binding</keyword>
<proteinExistence type="inferred from homology"/>
<dbReference type="EMBL" id="CP054706">
    <property type="protein sequence ID" value="QQK81486.1"/>
    <property type="molecule type" value="Genomic_DNA"/>
</dbReference>
<dbReference type="InterPro" id="IPR000847">
    <property type="entry name" value="LysR_HTH_N"/>
</dbReference>
<dbReference type="RefSeq" id="WP_200085912.1">
    <property type="nucleotide sequence ID" value="NZ_CP054706.1"/>
</dbReference>
<name>A0A7T6ZDN6_9BACI</name>
<dbReference type="AlphaFoldDB" id="A0A7T6ZDN6"/>
<comment type="similarity">
    <text evidence="1">Belongs to the LysR transcriptional regulatory family.</text>
</comment>
<sequence>MEQRQLVTFKTIVDVGGFKKAAERLGYAQSSVTTHVKELEKEMDTPLFDRLGKTVILTEAGKRFYPYVDEMIQLYHQSIEAVRGDEEPSGTLTVGVSESLMIYWLPKFIPSFMAKYPAIHLEVKAIDYQNVTQQLKRGDYDVVLFVEMSGWQSNELTIQTLTESKLVLVGSSTGLNQPTSEETMFLPERSCSWRPVFEEYVQKAGERSGKTIELPSIESTKQCVMSSLGISLLPFFAVKAEIENGKLLQSEIGISAEYVGIYTAYHKNKWLPACLTIFLEELSSVKNKEL</sequence>
<evidence type="ECO:0000259" key="5">
    <source>
        <dbReference type="PROSITE" id="PS50931"/>
    </source>
</evidence>
<dbReference type="KEGG" id="scib:HUG20_17250"/>
<dbReference type="CDD" id="cd05466">
    <property type="entry name" value="PBP2_LTTR_substrate"/>
    <property type="match status" value="1"/>
</dbReference>
<dbReference type="GO" id="GO:0003700">
    <property type="term" value="F:DNA-binding transcription factor activity"/>
    <property type="evidence" value="ECO:0007669"/>
    <property type="project" value="InterPro"/>
</dbReference>
<feature type="domain" description="HTH lysR-type" evidence="5">
    <location>
        <begin position="1"/>
        <end position="58"/>
    </location>
</feature>
<keyword evidence="2" id="KW-0805">Transcription regulation</keyword>
<dbReference type="SUPFAM" id="SSF46785">
    <property type="entry name" value="Winged helix' DNA-binding domain"/>
    <property type="match status" value="1"/>
</dbReference>
<reference evidence="6 7" key="1">
    <citation type="submission" date="2020-06" db="EMBL/GenBank/DDBJ databases">
        <title>Genomic analysis of Salicibibacter sp. NKC21-4.</title>
        <authorList>
            <person name="Oh Y.J."/>
        </authorList>
    </citation>
    <scope>NUCLEOTIDE SEQUENCE [LARGE SCALE GENOMIC DNA]</scope>
    <source>
        <strain evidence="6 7">NKC21-4</strain>
    </source>
</reference>
<organism evidence="6 7">
    <name type="scientific">Salicibibacter cibi</name>
    <dbReference type="NCBI Taxonomy" id="2743001"/>
    <lineage>
        <taxon>Bacteria</taxon>
        <taxon>Bacillati</taxon>
        <taxon>Bacillota</taxon>
        <taxon>Bacilli</taxon>
        <taxon>Bacillales</taxon>
        <taxon>Bacillaceae</taxon>
        <taxon>Salicibibacter</taxon>
    </lineage>
</organism>
<protein>
    <submittedName>
        <fullName evidence="6">LysR family transcriptional regulator</fullName>
    </submittedName>
</protein>
<dbReference type="Pfam" id="PF03466">
    <property type="entry name" value="LysR_substrate"/>
    <property type="match status" value="1"/>
</dbReference>
<accession>A0A7T6ZDN6</accession>
<dbReference type="InterPro" id="IPR036390">
    <property type="entry name" value="WH_DNA-bd_sf"/>
</dbReference>
<evidence type="ECO:0000256" key="1">
    <source>
        <dbReference type="ARBA" id="ARBA00009437"/>
    </source>
</evidence>